<accession>A0A917TNI8</accession>
<keyword evidence="2" id="KW-1185">Reference proteome</keyword>
<name>A0A917TNI8_9ACTN</name>
<evidence type="ECO:0000313" key="1">
    <source>
        <dbReference type="EMBL" id="GGM27438.1"/>
    </source>
</evidence>
<gene>
    <name evidence="1" type="ORF">GCM10007977_030820</name>
</gene>
<sequence length="162" mass="16873">MSHVLPVPKAVKDLFDDLLGRPVTVNPADPLKAADIPRTLVALYTDERLQLMAVIGMDFELTAYSGAAIGLIPPGGAEACIEDSEISKMIGENAIEVCNILAGLINKEGAPRVKLHQTFLPGGGPPADAVNHLLALGRRLDLKVDVSGYGGGKISIALTGPA</sequence>
<reference evidence="1" key="2">
    <citation type="submission" date="2020-09" db="EMBL/GenBank/DDBJ databases">
        <authorList>
            <person name="Sun Q."/>
            <person name="Ohkuma M."/>
        </authorList>
    </citation>
    <scope>NUCLEOTIDE SEQUENCE</scope>
    <source>
        <strain evidence="1">JCM 19831</strain>
    </source>
</reference>
<reference evidence="1" key="1">
    <citation type="journal article" date="2014" name="Int. J. Syst. Evol. Microbiol.">
        <title>Complete genome sequence of Corynebacterium casei LMG S-19264T (=DSM 44701T), isolated from a smear-ripened cheese.</title>
        <authorList>
            <consortium name="US DOE Joint Genome Institute (JGI-PGF)"/>
            <person name="Walter F."/>
            <person name="Albersmeier A."/>
            <person name="Kalinowski J."/>
            <person name="Ruckert C."/>
        </authorList>
    </citation>
    <scope>NUCLEOTIDE SEQUENCE</scope>
    <source>
        <strain evidence="1">JCM 19831</strain>
    </source>
</reference>
<dbReference type="Proteomes" id="UP000642070">
    <property type="component" value="Unassembled WGS sequence"/>
</dbReference>
<dbReference type="RefSeq" id="WP_190250509.1">
    <property type="nucleotide sequence ID" value="NZ_BMPI01000013.1"/>
</dbReference>
<proteinExistence type="predicted"/>
<dbReference type="AlphaFoldDB" id="A0A917TNI8"/>
<comment type="caution">
    <text evidence="1">The sequence shown here is derived from an EMBL/GenBank/DDBJ whole genome shotgun (WGS) entry which is preliminary data.</text>
</comment>
<dbReference type="EMBL" id="BMPI01000013">
    <property type="protein sequence ID" value="GGM27438.1"/>
    <property type="molecule type" value="Genomic_DNA"/>
</dbReference>
<organism evidence="1 2">
    <name type="scientific">Dactylosporangium sucinum</name>
    <dbReference type="NCBI Taxonomy" id="1424081"/>
    <lineage>
        <taxon>Bacteria</taxon>
        <taxon>Bacillati</taxon>
        <taxon>Actinomycetota</taxon>
        <taxon>Actinomycetes</taxon>
        <taxon>Micromonosporales</taxon>
        <taxon>Micromonosporaceae</taxon>
        <taxon>Dactylosporangium</taxon>
    </lineage>
</organism>
<evidence type="ECO:0000313" key="2">
    <source>
        <dbReference type="Proteomes" id="UP000642070"/>
    </source>
</evidence>
<protein>
    <submittedName>
        <fullName evidence="1">Uncharacterized protein</fullName>
    </submittedName>
</protein>